<feature type="domain" description="Capsule biosynthesis GfcC-like C-terminal" evidence="2">
    <location>
        <begin position="167"/>
        <end position="253"/>
    </location>
</feature>
<feature type="chain" id="PRO_5026267201" evidence="1">
    <location>
        <begin position="27"/>
        <end position="260"/>
    </location>
</feature>
<keyword evidence="1" id="KW-0732">Signal</keyword>
<name>A0A6I1WQB2_9PSED</name>
<dbReference type="Proteomes" id="UP000466863">
    <property type="component" value="Unassembled WGS sequence"/>
</dbReference>
<organism evidence="4 5">
    <name type="scientific">Pseudomonas helleri</name>
    <dbReference type="NCBI Taxonomy" id="1608996"/>
    <lineage>
        <taxon>Bacteria</taxon>
        <taxon>Pseudomonadati</taxon>
        <taxon>Pseudomonadota</taxon>
        <taxon>Gammaproteobacteria</taxon>
        <taxon>Pseudomonadales</taxon>
        <taxon>Pseudomonadaceae</taxon>
        <taxon>Pseudomonas</taxon>
    </lineage>
</organism>
<accession>A0A6I1WQB2</accession>
<evidence type="ECO:0000313" key="5">
    <source>
        <dbReference type="Proteomes" id="UP000466863"/>
    </source>
</evidence>
<reference evidence="4 5" key="1">
    <citation type="submission" date="2019-10" db="EMBL/GenBank/DDBJ databases">
        <title>Evaluation of single-gene subtyping targets for Pseudomonas.</title>
        <authorList>
            <person name="Reichler S.J."/>
            <person name="Orsi R.H."/>
            <person name="Wiedmann M."/>
            <person name="Martin N.H."/>
            <person name="Murphy S.I."/>
        </authorList>
    </citation>
    <scope>NUCLEOTIDE SEQUENCE [LARGE SCALE GENOMIC DNA]</scope>
    <source>
        <strain evidence="4 5">FSL R10-1876</strain>
    </source>
</reference>
<evidence type="ECO:0000259" key="2">
    <source>
        <dbReference type="Pfam" id="PF06251"/>
    </source>
</evidence>
<dbReference type="AlphaFoldDB" id="A0A6I1WQB2"/>
<sequence length="260" mass="28642">MSDVKKLTASLLLSASVLGFALPSRAAVSVSGEVRQPISVTYTPGMRLLDVISQAHPHQNDYWLSAAWMHQPLLEQQTRLKVGVLFDLKMLQRGALLNNNDALAVLAENLHGYVSSLPVTGRKVANLNPVALEVNFAHNYLVSDGDQVVYPPRINRVRVVGAVAKPCRLPYQAMQEARDYLDNCTRLKEADADFLWLIHPDGTYKQVPIAAWNRKDGVYAVAGSTILVPVRNTNQDLPTPDLNEQLAQFLATQLLAEVAP</sequence>
<feature type="domain" description="Capsule biosynthesis GfcC-like N-terminal" evidence="3">
    <location>
        <begin position="26"/>
        <end position="142"/>
    </location>
</feature>
<dbReference type="InterPro" id="IPR046459">
    <property type="entry name" value="Caps_syn_GfcC_N"/>
</dbReference>
<evidence type="ECO:0000259" key="3">
    <source>
        <dbReference type="Pfam" id="PF20616"/>
    </source>
</evidence>
<dbReference type="EMBL" id="WIVV01000056">
    <property type="protein sequence ID" value="MQU43479.1"/>
    <property type="molecule type" value="Genomic_DNA"/>
</dbReference>
<dbReference type="InterPro" id="IPR010425">
    <property type="entry name" value="Caps_synth_GfcC-like_C"/>
</dbReference>
<proteinExistence type="predicted"/>
<dbReference type="Pfam" id="PF20616">
    <property type="entry name" value="Caps_syn_GfcC_N"/>
    <property type="match status" value="1"/>
</dbReference>
<gene>
    <name evidence="4" type="ORF">GHO28_13345</name>
</gene>
<feature type="signal peptide" evidence="1">
    <location>
        <begin position="1"/>
        <end position="26"/>
    </location>
</feature>
<protein>
    <submittedName>
        <fullName evidence="4">Uncharacterized protein</fullName>
    </submittedName>
</protein>
<evidence type="ECO:0000256" key="1">
    <source>
        <dbReference type="SAM" id="SignalP"/>
    </source>
</evidence>
<dbReference type="Gene3D" id="3.10.560.10">
    <property type="entry name" value="Outer membrane lipoprotein wza domain like"/>
    <property type="match status" value="2"/>
</dbReference>
<evidence type="ECO:0000313" key="4">
    <source>
        <dbReference type="EMBL" id="MQU43479.1"/>
    </source>
</evidence>
<dbReference type="RefSeq" id="WP_323370118.1">
    <property type="nucleotide sequence ID" value="NZ_JBEBPR010000007.1"/>
</dbReference>
<dbReference type="Pfam" id="PF06251">
    <property type="entry name" value="Caps_syn_GfcC_C"/>
    <property type="match status" value="1"/>
</dbReference>
<comment type="caution">
    <text evidence="4">The sequence shown here is derived from an EMBL/GenBank/DDBJ whole genome shotgun (WGS) entry which is preliminary data.</text>
</comment>